<dbReference type="EMBL" id="JADBGQ010000003">
    <property type="protein sequence ID" value="KAG5405029.1"/>
    <property type="molecule type" value="Genomic_DNA"/>
</dbReference>
<gene>
    <name evidence="1" type="primary">A03p030350.1_BraROA</name>
    <name evidence="1" type="ORF">IGI04_011148</name>
</gene>
<reference evidence="1 2" key="1">
    <citation type="submission" date="2021-03" db="EMBL/GenBank/DDBJ databases">
        <authorList>
            <person name="King G.J."/>
            <person name="Bancroft I."/>
            <person name="Baten A."/>
            <person name="Bloomfield J."/>
            <person name="Borpatragohain P."/>
            <person name="He Z."/>
            <person name="Irish N."/>
            <person name="Irwin J."/>
            <person name="Liu K."/>
            <person name="Mauleon R.P."/>
            <person name="Moore J."/>
            <person name="Morris R."/>
            <person name="Ostergaard L."/>
            <person name="Wang B."/>
            <person name="Wells R."/>
        </authorList>
    </citation>
    <scope>NUCLEOTIDE SEQUENCE [LARGE SCALE GENOMIC DNA]</scope>
    <source>
        <strain evidence="1">R-o-18</strain>
        <tissue evidence="1">Leaf</tissue>
    </source>
</reference>
<comment type="caution">
    <text evidence="1">The sequence shown here is derived from an EMBL/GenBank/DDBJ whole genome shotgun (WGS) entry which is preliminary data.</text>
</comment>
<organism evidence="1 2">
    <name type="scientific">Brassica rapa subsp. trilocularis</name>
    <dbReference type="NCBI Taxonomy" id="1813537"/>
    <lineage>
        <taxon>Eukaryota</taxon>
        <taxon>Viridiplantae</taxon>
        <taxon>Streptophyta</taxon>
        <taxon>Embryophyta</taxon>
        <taxon>Tracheophyta</taxon>
        <taxon>Spermatophyta</taxon>
        <taxon>Magnoliopsida</taxon>
        <taxon>eudicotyledons</taxon>
        <taxon>Gunneridae</taxon>
        <taxon>Pentapetalae</taxon>
        <taxon>rosids</taxon>
        <taxon>malvids</taxon>
        <taxon>Brassicales</taxon>
        <taxon>Brassicaceae</taxon>
        <taxon>Brassiceae</taxon>
        <taxon>Brassica</taxon>
    </lineage>
</organism>
<keyword evidence="2" id="KW-1185">Reference proteome</keyword>
<evidence type="ECO:0000313" key="1">
    <source>
        <dbReference type="EMBL" id="KAG5405029.1"/>
    </source>
</evidence>
<dbReference type="Proteomes" id="UP000823674">
    <property type="component" value="Chromosome A03"/>
</dbReference>
<evidence type="ECO:0000313" key="2">
    <source>
        <dbReference type="Proteomes" id="UP000823674"/>
    </source>
</evidence>
<accession>A0ABQ7N5J9</accession>
<protein>
    <submittedName>
        <fullName evidence="1">Uncharacterized protein</fullName>
    </submittedName>
</protein>
<name>A0ABQ7N5J9_BRACM</name>
<proteinExistence type="predicted"/>
<sequence length="81" mass="9496">MQRMRVMKRVVTIFGTMRRNLIHCLPAKVERKELFSNIVDSEELMALGNTFRSTNVSLCGGTNTNTFPRYNHKLDQVFYRL</sequence>